<dbReference type="GO" id="GO:0003735">
    <property type="term" value="F:structural constituent of ribosome"/>
    <property type="evidence" value="ECO:0007669"/>
    <property type="project" value="InterPro"/>
</dbReference>
<evidence type="ECO:0000256" key="3">
    <source>
        <dbReference type="ARBA" id="ARBA00022884"/>
    </source>
</evidence>
<dbReference type="InterPro" id="IPR022802">
    <property type="entry name" value="Ribosomal_uS4_arc"/>
</dbReference>
<dbReference type="HAMAP" id="MF_01306_A">
    <property type="entry name" value="Ribosomal_uS4_A"/>
    <property type="match status" value="1"/>
</dbReference>
<name>A0A520KUY3_METT2</name>
<sequence length="172" mass="19968">MGEPKRLKKLYKKPIHPWQKSRLVSEREIVCTYGLRNKRELWRVEEELRKYRREARAILAELALNPENEIVNKRKNDIVNKLVRYGILKGGIDPLDEILSLDVKKFLERRLQTIVYTKGLASTPKGARQLIVHGHIAVNGRRISSPSYLVGKDEEDTISFAENSPFKHREVG</sequence>
<dbReference type="SMART" id="SM00363">
    <property type="entry name" value="S4"/>
    <property type="match status" value="1"/>
</dbReference>
<dbReference type="Pfam" id="PF01479">
    <property type="entry name" value="S4"/>
    <property type="match status" value="1"/>
</dbReference>
<feature type="domain" description="RNA-binding S4" evidence="7">
    <location>
        <begin position="109"/>
        <end position="171"/>
    </location>
</feature>
<evidence type="ECO:0000256" key="5">
    <source>
        <dbReference type="ARBA" id="ARBA00023274"/>
    </source>
</evidence>
<dbReference type="PROSITE" id="PS00632">
    <property type="entry name" value="RIBOSOMAL_S4"/>
    <property type="match status" value="1"/>
</dbReference>
<dbReference type="GO" id="GO:0006412">
    <property type="term" value="P:translation"/>
    <property type="evidence" value="ECO:0007669"/>
    <property type="project" value="UniProtKB-UniRule"/>
</dbReference>
<dbReference type="InterPro" id="IPR005710">
    <property type="entry name" value="Ribosomal_uS4_euk/arc"/>
</dbReference>
<keyword evidence="3 6" id="KW-0694">RNA-binding</keyword>
<keyword evidence="2 6" id="KW-0699">rRNA-binding</keyword>
<keyword evidence="4 6" id="KW-0689">Ribosomal protein</keyword>
<evidence type="ECO:0000313" key="10">
    <source>
        <dbReference type="Proteomes" id="UP000317158"/>
    </source>
</evidence>
<dbReference type="EMBL" id="RXIF01000002">
    <property type="protein sequence ID" value="RZN65501.1"/>
    <property type="molecule type" value="Genomic_DNA"/>
</dbReference>
<dbReference type="InterPro" id="IPR018079">
    <property type="entry name" value="Ribosomal_uS4_CS"/>
</dbReference>
<dbReference type="PANTHER" id="PTHR11831">
    <property type="entry name" value="30S 40S RIBOSOMAL PROTEIN"/>
    <property type="match status" value="1"/>
</dbReference>
<dbReference type="AlphaFoldDB" id="A0A520KUY3"/>
<comment type="function">
    <text evidence="6">With S5 and S12 plays an important role in translational accuracy.</text>
</comment>
<dbReference type="Proteomes" id="UP000317158">
    <property type="component" value="Unassembled WGS sequence"/>
</dbReference>
<evidence type="ECO:0000313" key="9">
    <source>
        <dbReference type="EMBL" id="RZN65501.1"/>
    </source>
</evidence>
<comment type="caution">
    <text evidence="9">The sequence shown here is derived from an EMBL/GenBank/DDBJ whole genome shotgun (WGS) entry which is preliminary data.</text>
</comment>
<evidence type="ECO:0000259" key="7">
    <source>
        <dbReference type="SMART" id="SM00363"/>
    </source>
</evidence>
<dbReference type="InterPro" id="IPR002942">
    <property type="entry name" value="S4_RNA-bd"/>
</dbReference>
<dbReference type="GO" id="GO:0042274">
    <property type="term" value="P:ribosomal small subunit biogenesis"/>
    <property type="evidence" value="ECO:0007669"/>
    <property type="project" value="TreeGrafter"/>
</dbReference>
<dbReference type="InterPro" id="IPR022801">
    <property type="entry name" value="Ribosomal_uS4"/>
</dbReference>
<accession>A0A520KUY3</accession>
<comment type="subunit">
    <text evidence="6">Part of the 30S ribosomal subunit. Contacts protein S5. The interaction surface between S4 and S5 is involved in control of translational fidelity.</text>
</comment>
<dbReference type="Gene3D" id="3.10.290.10">
    <property type="entry name" value="RNA-binding S4 domain"/>
    <property type="match status" value="1"/>
</dbReference>
<dbReference type="InterPro" id="IPR036986">
    <property type="entry name" value="S4_RNA-bd_sf"/>
</dbReference>
<reference evidence="9 10" key="1">
    <citation type="journal article" date="2019" name="Nat. Microbiol.">
        <title>Wide diversity of methane and short-chain alkane metabolisms in uncultured archaea.</title>
        <authorList>
            <person name="Borrel G."/>
            <person name="Adam P.S."/>
            <person name="McKay L.J."/>
            <person name="Chen L.X."/>
            <person name="Sierra-Garcia I.N."/>
            <person name="Sieber C.M."/>
            <person name="Letourneur Q."/>
            <person name="Ghozlane A."/>
            <person name="Andersen G.L."/>
            <person name="Li W.J."/>
            <person name="Hallam S.J."/>
            <person name="Muyzer G."/>
            <person name="de Oliveira V.M."/>
            <person name="Inskeep W.P."/>
            <person name="Banfield J.F."/>
            <person name="Gribaldo S."/>
        </authorList>
    </citation>
    <scope>NUCLEOTIDE SEQUENCE [LARGE SCALE GENOMIC DNA]</scope>
    <source>
        <strain evidence="9">NM1a</strain>
    </source>
</reference>
<dbReference type="NCBIfam" id="NF003139">
    <property type="entry name" value="PRK04051.1"/>
    <property type="match status" value="1"/>
</dbReference>
<comment type="function">
    <text evidence="6">One of the primary rRNA binding proteins, it binds directly to 16S rRNA where it nucleates assembly of the body of the 30S subunit.</text>
</comment>
<dbReference type="PROSITE" id="PS50889">
    <property type="entry name" value="S4"/>
    <property type="match status" value="1"/>
</dbReference>
<evidence type="ECO:0000256" key="1">
    <source>
        <dbReference type="ARBA" id="ARBA00007465"/>
    </source>
</evidence>
<comment type="similarity">
    <text evidence="1 6">Belongs to the universal ribosomal protein uS4 family.</text>
</comment>
<evidence type="ECO:0000256" key="2">
    <source>
        <dbReference type="ARBA" id="ARBA00022730"/>
    </source>
</evidence>
<evidence type="ECO:0000256" key="6">
    <source>
        <dbReference type="HAMAP-Rule" id="MF_01306"/>
    </source>
</evidence>
<protein>
    <recommendedName>
        <fullName evidence="6">Small ribosomal subunit protein uS4</fullName>
    </recommendedName>
</protein>
<dbReference type="CDD" id="cd00165">
    <property type="entry name" value="S4"/>
    <property type="match status" value="1"/>
</dbReference>
<keyword evidence="5 6" id="KW-0687">Ribonucleoprotein</keyword>
<evidence type="ECO:0000259" key="8">
    <source>
        <dbReference type="SMART" id="SM01390"/>
    </source>
</evidence>
<evidence type="ECO:0000256" key="4">
    <source>
        <dbReference type="ARBA" id="ARBA00022980"/>
    </source>
</evidence>
<dbReference type="InterPro" id="IPR001912">
    <property type="entry name" value="Ribosomal_uS4_N"/>
</dbReference>
<dbReference type="GO" id="GO:0019843">
    <property type="term" value="F:rRNA binding"/>
    <property type="evidence" value="ECO:0007669"/>
    <property type="project" value="UniProtKB-UniRule"/>
</dbReference>
<dbReference type="SUPFAM" id="SSF55174">
    <property type="entry name" value="Alpha-L RNA-binding motif"/>
    <property type="match status" value="1"/>
</dbReference>
<dbReference type="NCBIfam" id="TIGR01018">
    <property type="entry name" value="uS4_arch"/>
    <property type="match status" value="1"/>
</dbReference>
<dbReference type="PANTHER" id="PTHR11831:SF5">
    <property type="entry name" value="40S RIBOSOMAL PROTEIN S9"/>
    <property type="match status" value="1"/>
</dbReference>
<gene>
    <name evidence="6" type="primary">rps4</name>
    <name evidence="9" type="ORF">EF806_01010</name>
</gene>
<proteinExistence type="inferred from homology"/>
<dbReference type="GO" id="GO:0015935">
    <property type="term" value="C:small ribosomal subunit"/>
    <property type="evidence" value="ECO:0007669"/>
    <property type="project" value="InterPro"/>
</dbReference>
<organism evidence="9 10">
    <name type="scientific">Methanoliparum thermophilum</name>
    <dbReference type="NCBI Taxonomy" id="2491083"/>
    <lineage>
        <taxon>Archaea</taxon>
        <taxon>Methanobacteriati</taxon>
        <taxon>Methanobacteriota</taxon>
        <taxon>Candidatus Methanoliparia</taxon>
        <taxon>Candidatus Methanoliparales</taxon>
        <taxon>Candidatus Methanoliparaceae</taxon>
        <taxon>Candidatus Methanoliparum</taxon>
    </lineage>
</organism>
<feature type="domain" description="Small ribosomal subunit protein uS4 N-terminal" evidence="8">
    <location>
        <begin position="6"/>
        <end position="108"/>
    </location>
</feature>
<dbReference type="SMART" id="SM01390">
    <property type="entry name" value="Ribosomal_S4"/>
    <property type="match status" value="1"/>
</dbReference>